<feature type="DNA-binding region" description="H-T-H motif" evidence="4">
    <location>
        <begin position="94"/>
        <end position="113"/>
    </location>
</feature>
<name>A0A3A3FSE0_9BURK</name>
<keyword evidence="3" id="KW-0804">Transcription</keyword>
<accession>A0A3A3FSE0</accession>
<dbReference type="InterPro" id="IPR001647">
    <property type="entry name" value="HTH_TetR"/>
</dbReference>
<feature type="domain" description="HTH tetR-type" evidence="5">
    <location>
        <begin position="71"/>
        <end position="131"/>
    </location>
</feature>
<protein>
    <submittedName>
        <fullName evidence="6">TetR/AcrR family transcriptional regulator</fullName>
    </submittedName>
</protein>
<reference evidence="7" key="1">
    <citation type="submission" date="2018-09" db="EMBL/GenBank/DDBJ databases">
        <authorList>
            <person name="Zhu H."/>
        </authorList>
    </citation>
    <scope>NUCLEOTIDE SEQUENCE [LARGE SCALE GENOMIC DNA]</scope>
    <source>
        <strain evidence="7">K1R23-30</strain>
    </source>
</reference>
<dbReference type="PROSITE" id="PS50977">
    <property type="entry name" value="HTH_TETR_2"/>
    <property type="match status" value="1"/>
</dbReference>
<organism evidence="6 7">
    <name type="scientific">Noviherbaspirillum saxi</name>
    <dbReference type="NCBI Taxonomy" id="2320863"/>
    <lineage>
        <taxon>Bacteria</taxon>
        <taxon>Pseudomonadati</taxon>
        <taxon>Pseudomonadota</taxon>
        <taxon>Betaproteobacteria</taxon>
        <taxon>Burkholderiales</taxon>
        <taxon>Oxalobacteraceae</taxon>
        <taxon>Noviherbaspirillum</taxon>
    </lineage>
</organism>
<dbReference type="Pfam" id="PF13305">
    <property type="entry name" value="TetR_C_33"/>
    <property type="match status" value="1"/>
</dbReference>
<dbReference type="Pfam" id="PF00440">
    <property type="entry name" value="TetR_N"/>
    <property type="match status" value="1"/>
</dbReference>
<dbReference type="PANTHER" id="PTHR30055:SF234">
    <property type="entry name" value="HTH-TYPE TRANSCRIPTIONAL REGULATOR BETI"/>
    <property type="match status" value="1"/>
</dbReference>
<dbReference type="GO" id="GO:0003700">
    <property type="term" value="F:DNA-binding transcription factor activity"/>
    <property type="evidence" value="ECO:0007669"/>
    <property type="project" value="TreeGrafter"/>
</dbReference>
<dbReference type="Gene3D" id="1.10.357.10">
    <property type="entry name" value="Tetracycline Repressor, domain 2"/>
    <property type="match status" value="1"/>
</dbReference>
<dbReference type="Proteomes" id="UP000265955">
    <property type="component" value="Unassembled WGS sequence"/>
</dbReference>
<keyword evidence="2 4" id="KW-0238">DNA-binding</keyword>
<evidence type="ECO:0000313" key="7">
    <source>
        <dbReference type="Proteomes" id="UP000265955"/>
    </source>
</evidence>
<dbReference type="GO" id="GO:0000976">
    <property type="term" value="F:transcription cis-regulatory region binding"/>
    <property type="evidence" value="ECO:0007669"/>
    <property type="project" value="TreeGrafter"/>
</dbReference>
<dbReference type="InterPro" id="IPR050109">
    <property type="entry name" value="HTH-type_TetR-like_transc_reg"/>
</dbReference>
<proteinExistence type="predicted"/>
<dbReference type="SUPFAM" id="SSF48498">
    <property type="entry name" value="Tetracyclin repressor-like, C-terminal domain"/>
    <property type="match status" value="1"/>
</dbReference>
<dbReference type="InterPro" id="IPR036271">
    <property type="entry name" value="Tet_transcr_reg_TetR-rel_C_sf"/>
</dbReference>
<sequence length="270" mass="29965">MKTPWVERRIDPARCLCEAHIDCNDKADCVFLNSVYDVIRKNNVFAKRLLNMKSKKTQVVDFRQAQEALRDTLRQGMLDAATRLLTEEGPAAMTVRRVADAVNCSTTLLYSLFGGKDGLANELYLEGFARLKAEFAQAAAQASKKKTDTDGLAPLLLHARVYHDYAKRNPSYYMVMFGDAIAGFVPPVESRKQAWESLAVLIETFEEAMKNGTLPPSNPTAAARLLWAAMHGAVSLELKGYYLKSERADELFNAAVNAVLRSLRVGDGRA</sequence>
<evidence type="ECO:0000256" key="3">
    <source>
        <dbReference type="ARBA" id="ARBA00023163"/>
    </source>
</evidence>
<dbReference type="SUPFAM" id="SSF46689">
    <property type="entry name" value="Homeodomain-like"/>
    <property type="match status" value="1"/>
</dbReference>
<evidence type="ECO:0000259" key="5">
    <source>
        <dbReference type="PROSITE" id="PS50977"/>
    </source>
</evidence>
<dbReference type="InterPro" id="IPR025996">
    <property type="entry name" value="MT1864/Rv1816-like_C"/>
</dbReference>
<gene>
    <name evidence="6" type="ORF">D3871_00110</name>
</gene>
<keyword evidence="1" id="KW-0805">Transcription regulation</keyword>
<dbReference type="Gene3D" id="1.10.10.60">
    <property type="entry name" value="Homeodomain-like"/>
    <property type="match status" value="1"/>
</dbReference>
<comment type="caution">
    <text evidence="6">The sequence shown here is derived from an EMBL/GenBank/DDBJ whole genome shotgun (WGS) entry which is preliminary data.</text>
</comment>
<keyword evidence="7" id="KW-1185">Reference proteome</keyword>
<evidence type="ECO:0000256" key="4">
    <source>
        <dbReference type="PROSITE-ProRule" id="PRU00335"/>
    </source>
</evidence>
<dbReference type="PANTHER" id="PTHR30055">
    <property type="entry name" value="HTH-TYPE TRANSCRIPTIONAL REGULATOR RUTR"/>
    <property type="match status" value="1"/>
</dbReference>
<dbReference type="AlphaFoldDB" id="A0A3A3FSE0"/>
<evidence type="ECO:0000256" key="1">
    <source>
        <dbReference type="ARBA" id="ARBA00023015"/>
    </source>
</evidence>
<evidence type="ECO:0000313" key="6">
    <source>
        <dbReference type="EMBL" id="RJF97111.1"/>
    </source>
</evidence>
<dbReference type="EMBL" id="QYUO01000001">
    <property type="protein sequence ID" value="RJF97111.1"/>
    <property type="molecule type" value="Genomic_DNA"/>
</dbReference>
<evidence type="ECO:0000256" key="2">
    <source>
        <dbReference type="ARBA" id="ARBA00023125"/>
    </source>
</evidence>
<dbReference type="InterPro" id="IPR009057">
    <property type="entry name" value="Homeodomain-like_sf"/>
</dbReference>